<dbReference type="NCBIfam" id="TIGR01656">
    <property type="entry name" value="Histidinol-ppas"/>
    <property type="match status" value="1"/>
</dbReference>
<dbReference type="PANTHER" id="PTHR42891:SF1">
    <property type="entry name" value="D-GLYCERO-BETA-D-MANNO-HEPTOSE-1,7-BISPHOSPHATE 7-PHOSPHATASE"/>
    <property type="match status" value="1"/>
</dbReference>
<protein>
    <recommendedName>
        <fullName evidence="11">D,D-heptose 1,7-bisphosphate phosphatase</fullName>
        <ecNumber evidence="11">3.1.3.-</ecNumber>
    </recommendedName>
</protein>
<comment type="pathway">
    <text evidence="9">Nucleotide-sugar biosynthesis; GDP-D-glycero-alpha-D-manno-heptose biosynthesis; GDP-D-glycero-alpha-D-manno-heptose from D-glycero-alpha-D-manno-heptose 7-phosphate: step 2/3.</text>
</comment>
<evidence type="ECO:0000256" key="14">
    <source>
        <dbReference type="PIRSR" id="PIRSR004682-3"/>
    </source>
</evidence>
<evidence type="ECO:0000313" key="16">
    <source>
        <dbReference type="EMBL" id="QGP92680.1"/>
    </source>
</evidence>
<proteinExistence type="inferred from homology"/>
<sequence>MRRAVFLDRDGTINVDKGYVYRPEDLELLPGSAEGIRILNEAGFLVIVITNQAGIARGYYTEKDVQVFHEHLQNVLNAEGAHIDAFYYCPHHPEGLPPYNVECECRKPKPGLILRAQADWDIDLHSSWFVGDKSTDLAAAKAAGCMAILIGSDQYCFRAIKSVEGPVMVSTVLNAANLIINSK</sequence>
<dbReference type="SUPFAM" id="SSF56784">
    <property type="entry name" value="HAD-like"/>
    <property type="match status" value="1"/>
</dbReference>
<feature type="binding site" evidence="15">
    <location>
        <position position="103"/>
    </location>
    <ligand>
        <name>Zn(2+)</name>
        <dbReference type="ChEBI" id="CHEBI:29105"/>
    </ligand>
</feature>
<dbReference type="EMBL" id="CP046244">
    <property type="protein sequence ID" value="QGP92680.1"/>
    <property type="molecule type" value="Genomic_DNA"/>
</dbReference>
<dbReference type="Pfam" id="PF13242">
    <property type="entry name" value="Hydrolase_like"/>
    <property type="match status" value="1"/>
</dbReference>
<keyword evidence="4 11" id="KW-0378">Hydrolase</keyword>
<feature type="binding site" evidence="15">
    <location>
        <position position="133"/>
    </location>
    <ligand>
        <name>Mg(2+)</name>
        <dbReference type="ChEBI" id="CHEBI:18420"/>
    </ligand>
</feature>
<comment type="function">
    <text evidence="8">Converts the D-glycero-alpha-D-manno-heptose 1,7-bisphosphate intermediate into D-glycero-alpha-D-manno-heptose 1-phosphate by removing the phosphate group at the C-7 position.</text>
</comment>
<dbReference type="NCBIfam" id="NF006506">
    <property type="entry name" value="PRK08942.1"/>
    <property type="match status" value="1"/>
</dbReference>
<dbReference type="FunFam" id="3.40.50.1000:FF:000037">
    <property type="entry name" value="D,D-heptose 1,7-bisphosphate phosphatase"/>
    <property type="match status" value="1"/>
</dbReference>
<dbReference type="GO" id="GO:0016791">
    <property type="term" value="F:phosphatase activity"/>
    <property type="evidence" value="ECO:0007669"/>
    <property type="project" value="InterPro"/>
</dbReference>
<feature type="active site" description="Nucleophile" evidence="12">
    <location>
        <position position="8"/>
    </location>
</feature>
<dbReference type="InterPro" id="IPR006549">
    <property type="entry name" value="HAD-SF_hydro_IIIA"/>
</dbReference>
<dbReference type="GO" id="GO:0005737">
    <property type="term" value="C:cytoplasm"/>
    <property type="evidence" value="ECO:0007669"/>
    <property type="project" value="UniProtKB-SubCell"/>
</dbReference>
<comment type="cofactor">
    <cofactor evidence="15">
        <name>Zn(2+)</name>
        <dbReference type="ChEBI" id="CHEBI:29105"/>
    </cofactor>
</comment>
<evidence type="ECO:0000256" key="9">
    <source>
        <dbReference type="ARBA" id="ARBA00060656"/>
    </source>
</evidence>
<dbReference type="NCBIfam" id="TIGR00213">
    <property type="entry name" value="GmhB_yaeD"/>
    <property type="match status" value="1"/>
</dbReference>
<dbReference type="NCBIfam" id="TIGR01662">
    <property type="entry name" value="HAD-SF-IIIA"/>
    <property type="match status" value="1"/>
</dbReference>
<dbReference type="InterPro" id="IPR036412">
    <property type="entry name" value="HAD-like_sf"/>
</dbReference>
<feature type="binding site" evidence="15">
    <location>
        <position position="8"/>
    </location>
    <ligand>
        <name>Mg(2+)</name>
        <dbReference type="ChEBI" id="CHEBI:18420"/>
    </ligand>
</feature>
<dbReference type="EC" id="3.1.3.-" evidence="11"/>
<evidence type="ECO:0000256" key="15">
    <source>
        <dbReference type="PIRSR" id="PIRSR004682-4"/>
    </source>
</evidence>
<dbReference type="PIRSF" id="PIRSF004682">
    <property type="entry name" value="GmhB"/>
    <property type="match status" value="1"/>
</dbReference>
<feature type="site" description="Stabilizes the phosphoryl group" evidence="14">
    <location>
        <position position="107"/>
    </location>
</feature>
<evidence type="ECO:0000256" key="6">
    <source>
        <dbReference type="ARBA" id="ARBA00023277"/>
    </source>
</evidence>
<evidence type="ECO:0000256" key="3">
    <source>
        <dbReference type="ARBA" id="ARBA00022723"/>
    </source>
</evidence>
<comment type="cofactor">
    <cofactor evidence="15">
        <name>Mg(2+)</name>
        <dbReference type="ChEBI" id="CHEBI:18420"/>
    </cofactor>
</comment>
<evidence type="ECO:0000256" key="8">
    <source>
        <dbReference type="ARBA" id="ARBA00058363"/>
    </source>
</evidence>
<feature type="binding site" evidence="15">
    <location>
        <position position="10"/>
    </location>
    <ligand>
        <name>Mg(2+)</name>
        <dbReference type="ChEBI" id="CHEBI:18420"/>
    </ligand>
</feature>
<keyword evidence="17" id="KW-1185">Reference proteome</keyword>
<gene>
    <name evidence="16" type="primary">gmhB</name>
    <name evidence="16" type="ORF">MGLY_20690</name>
</gene>
<name>A0A6I5ZS62_9FIRM</name>
<dbReference type="AlphaFoldDB" id="A0A6I5ZS62"/>
<dbReference type="Proteomes" id="UP000425916">
    <property type="component" value="Chromosome"/>
</dbReference>
<dbReference type="InterPro" id="IPR006543">
    <property type="entry name" value="Histidinol-phos"/>
</dbReference>
<feature type="binding site" evidence="15">
    <location>
        <position position="132"/>
    </location>
    <ligand>
        <name>Mg(2+)</name>
        <dbReference type="ChEBI" id="CHEBI:18420"/>
    </ligand>
</feature>
<evidence type="ECO:0000313" key="17">
    <source>
        <dbReference type="Proteomes" id="UP000425916"/>
    </source>
</evidence>
<dbReference type="PANTHER" id="PTHR42891">
    <property type="entry name" value="D-GLYCERO-BETA-D-MANNO-HEPTOSE-1,7-BISPHOSPHATE 7-PHOSPHATASE"/>
    <property type="match status" value="1"/>
</dbReference>
<feature type="binding site" evidence="15">
    <location>
        <position position="91"/>
    </location>
    <ligand>
        <name>Zn(2+)</name>
        <dbReference type="ChEBI" id="CHEBI:29105"/>
    </ligand>
</feature>
<evidence type="ECO:0000256" key="5">
    <source>
        <dbReference type="ARBA" id="ARBA00022833"/>
    </source>
</evidence>
<evidence type="ECO:0000256" key="7">
    <source>
        <dbReference type="ARBA" id="ARBA00051130"/>
    </source>
</evidence>
<keyword evidence="15" id="KW-0460">Magnesium</keyword>
<feature type="binding site" evidence="13">
    <location>
        <position position="133"/>
    </location>
    <ligand>
        <name>substrate</name>
    </ligand>
</feature>
<feature type="active site" description="Proton donor" evidence="12">
    <location>
        <position position="10"/>
    </location>
</feature>
<feature type="binding site" evidence="13">
    <location>
        <begin position="8"/>
        <end position="10"/>
    </location>
    <ligand>
        <name>substrate</name>
    </ligand>
</feature>
<evidence type="ECO:0000256" key="4">
    <source>
        <dbReference type="ARBA" id="ARBA00022801"/>
    </source>
</evidence>
<evidence type="ECO:0000256" key="10">
    <source>
        <dbReference type="ARBA" id="ARBA00061616"/>
    </source>
</evidence>
<evidence type="ECO:0000256" key="12">
    <source>
        <dbReference type="PIRSR" id="PIRSR004682-1"/>
    </source>
</evidence>
<feature type="binding site" evidence="15">
    <location>
        <position position="105"/>
    </location>
    <ligand>
        <name>Zn(2+)</name>
        <dbReference type="ChEBI" id="CHEBI:29105"/>
    </ligand>
</feature>
<dbReference type="OrthoDB" id="9801899at2"/>
<feature type="binding site" evidence="15">
    <location>
        <position position="89"/>
    </location>
    <ligand>
        <name>Zn(2+)</name>
        <dbReference type="ChEBI" id="CHEBI:29105"/>
    </ligand>
</feature>
<feature type="binding site" evidence="13">
    <location>
        <begin position="106"/>
        <end position="107"/>
    </location>
    <ligand>
        <name>substrate</name>
    </ligand>
</feature>
<organism evidence="16 17">
    <name type="scientific">Neomoorella glycerini</name>
    <dbReference type="NCBI Taxonomy" id="55779"/>
    <lineage>
        <taxon>Bacteria</taxon>
        <taxon>Bacillati</taxon>
        <taxon>Bacillota</taxon>
        <taxon>Clostridia</taxon>
        <taxon>Neomoorellales</taxon>
        <taxon>Neomoorellaceae</taxon>
        <taxon>Neomoorella</taxon>
    </lineage>
</organism>
<evidence type="ECO:0000256" key="13">
    <source>
        <dbReference type="PIRSR" id="PIRSR004682-2"/>
    </source>
</evidence>
<evidence type="ECO:0000256" key="11">
    <source>
        <dbReference type="PIRNR" id="PIRNR004682"/>
    </source>
</evidence>
<feature type="site" description="Stabilizes the phosphoryl group" evidence="14">
    <location>
        <position position="50"/>
    </location>
</feature>
<accession>A0A6I5ZS62</accession>
<feature type="binding site" evidence="13">
    <location>
        <begin position="16"/>
        <end position="19"/>
    </location>
    <ligand>
        <name>substrate</name>
    </ligand>
</feature>
<keyword evidence="3 15" id="KW-0479">Metal-binding</keyword>
<dbReference type="Gene3D" id="3.40.50.1000">
    <property type="entry name" value="HAD superfamily/HAD-like"/>
    <property type="match status" value="1"/>
</dbReference>
<dbReference type="InterPro" id="IPR004446">
    <property type="entry name" value="Heptose_bisP_phosphatase"/>
</dbReference>
<feature type="site" description="Contributes to substrate recognition" evidence="14">
    <location>
        <position position="106"/>
    </location>
</feature>
<dbReference type="GO" id="GO:0005975">
    <property type="term" value="P:carbohydrate metabolic process"/>
    <property type="evidence" value="ECO:0007669"/>
    <property type="project" value="InterPro"/>
</dbReference>
<evidence type="ECO:0000256" key="2">
    <source>
        <dbReference type="ARBA" id="ARBA00022490"/>
    </source>
</evidence>
<dbReference type="GO" id="GO:0046872">
    <property type="term" value="F:metal ion binding"/>
    <property type="evidence" value="ECO:0007669"/>
    <property type="project" value="UniProtKB-KW"/>
</dbReference>
<dbReference type="CDD" id="cd07503">
    <property type="entry name" value="HAD_HisB-N"/>
    <property type="match status" value="1"/>
</dbReference>
<keyword evidence="2 11" id="KW-0963">Cytoplasm</keyword>
<dbReference type="InterPro" id="IPR023214">
    <property type="entry name" value="HAD_sf"/>
</dbReference>
<keyword evidence="5 15" id="KW-0862">Zinc</keyword>
<comment type="similarity">
    <text evidence="10 11">Belongs to the gmhB family.</text>
</comment>
<comment type="subcellular location">
    <subcellularLocation>
        <location evidence="1 11">Cytoplasm</location>
    </subcellularLocation>
</comment>
<keyword evidence="6 11" id="KW-0119">Carbohydrate metabolism</keyword>
<comment type="catalytic activity">
    <reaction evidence="7">
        <text>D-glycero-alpha-D-manno-heptose 1,7-bisphosphate + H2O = D-glycero-alpha-D-manno-heptose 1-phosphate + phosphate</text>
        <dbReference type="Rhea" id="RHEA:28522"/>
        <dbReference type="ChEBI" id="CHEBI:15377"/>
        <dbReference type="ChEBI" id="CHEBI:43474"/>
        <dbReference type="ChEBI" id="CHEBI:60207"/>
        <dbReference type="ChEBI" id="CHEBI:61574"/>
        <dbReference type="EC" id="3.1.3.83"/>
    </reaction>
</comment>
<feature type="binding site" evidence="13">
    <location>
        <begin position="50"/>
        <end position="53"/>
    </location>
    <ligand>
        <name>substrate</name>
    </ligand>
</feature>
<evidence type="ECO:0000256" key="1">
    <source>
        <dbReference type="ARBA" id="ARBA00004496"/>
    </source>
</evidence>
<reference evidence="16 17" key="1">
    <citation type="submission" date="2019-11" db="EMBL/GenBank/DDBJ databases">
        <title>Genome sequence of Moorella glycerini DSM11254.</title>
        <authorList>
            <person name="Poehlein A."/>
            <person name="Boeer T."/>
            <person name="Daniel R."/>
        </authorList>
    </citation>
    <scope>NUCLEOTIDE SEQUENCE [LARGE SCALE GENOMIC DNA]</scope>
    <source>
        <strain evidence="16 17">DSM 11254</strain>
    </source>
</reference>